<sequence length="128" mass="14356">MLIEVTNTKEKDTGEIFDFYKEFDSDYKEEEVEEGKLAKGWGSDTETQSLQGEILSINTISDKKKDEKNSPSNVKTQAHACIVTAAGIIEDAIVKVGRLVIPTDFHLIQPPPGERGHDKSRPRRRKQG</sequence>
<protein>
    <submittedName>
        <fullName evidence="2">Uncharacterized protein</fullName>
    </submittedName>
</protein>
<dbReference type="Proteomes" id="UP001341840">
    <property type="component" value="Unassembled WGS sequence"/>
</dbReference>
<evidence type="ECO:0000313" key="3">
    <source>
        <dbReference type="Proteomes" id="UP001341840"/>
    </source>
</evidence>
<keyword evidence="3" id="KW-1185">Reference proteome</keyword>
<reference evidence="2 3" key="1">
    <citation type="journal article" date="2023" name="Plants (Basel)">
        <title>Bridging the Gap: Combining Genomics and Transcriptomics Approaches to Understand Stylosanthes scabra, an Orphan Legume from the Brazilian Caatinga.</title>
        <authorList>
            <person name="Ferreira-Neto J.R.C."/>
            <person name="da Silva M.D."/>
            <person name="Binneck E."/>
            <person name="de Melo N.F."/>
            <person name="da Silva R.H."/>
            <person name="de Melo A.L.T.M."/>
            <person name="Pandolfi V."/>
            <person name="Bustamante F.O."/>
            <person name="Brasileiro-Vidal A.C."/>
            <person name="Benko-Iseppon A.M."/>
        </authorList>
    </citation>
    <scope>NUCLEOTIDE SEQUENCE [LARGE SCALE GENOMIC DNA]</scope>
    <source>
        <tissue evidence="2">Leaves</tissue>
    </source>
</reference>
<name>A0ABU6XD92_9FABA</name>
<organism evidence="2 3">
    <name type="scientific">Stylosanthes scabra</name>
    <dbReference type="NCBI Taxonomy" id="79078"/>
    <lineage>
        <taxon>Eukaryota</taxon>
        <taxon>Viridiplantae</taxon>
        <taxon>Streptophyta</taxon>
        <taxon>Embryophyta</taxon>
        <taxon>Tracheophyta</taxon>
        <taxon>Spermatophyta</taxon>
        <taxon>Magnoliopsida</taxon>
        <taxon>eudicotyledons</taxon>
        <taxon>Gunneridae</taxon>
        <taxon>Pentapetalae</taxon>
        <taxon>rosids</taxon>
        <taxon>fabids</taxon>
        <taxon>Fabales</taxon>
        <taxon>Fabaceae</taxon>
        <taxon>Papilionoideae</taxon>
        <taxon>50 kb inversion clade</taxon>
        <taxon>dalbergioids sensu lato</taxon>
        <taxon>Dalbergieae</taxon>
        <taxon>Pterocarpus clade</taxon>
        <taxon>Stylosanthes</taxon>
    </lineage>
</organism>
<gene>
    <name evidence="2" type="ORF">PIB30_038659</name>
</gene>
<dbReference type="EMBL" id="JASCZI010211649">
    <property type="protein sequence ID" value="MED6195524.1"/>
    <property type="molecule type" value="Genomic_DNA"/>
</dbReference>
<proteinExistence type="predicted"/>
<comment type="caution">
    <text evidence="2">The sequence shown here is derived from an EMBL/GenBank/DDBJ whole genome shotgun (WGS) entry which is preliminary data.</text>
</comment>
<accession>A0ABU6XD92</accession>
<feature type="region of interest" description="Disordered" evidence="1">
    <location>
        <begin position="52"/>
        <end position="75"/>
    </location>
</feature>
<evidence type="ECO:0000256" key="1">
    <source>
        <dbReference type="SAM" id="MobiDB-lite"/>
    </source>
</evidence>
<feature type="region of interest" description="Disordered" evidence="1">
    <location>
        <begin position="105"/>
        <end position="128"/>
    </location>
</feature>
<evidence type="ECO:0000313" key="2">
    <source>
        <dbReference type="EMBL" id="MED6195524.1"/>
    </source>
</evidence>